<keyword evidence="3 4" id="KW-0346">Stress response</keyword>
<keyword evidence="3" id="KW-0963">Cytoplasm</keyword>
<feature type="region of interest" description="Disordered" evidence="6">
    <location>
        <begin position="1"/>
        <end position="64"/>
    </location>
</feature>
<evidence type="ECO:0000313" key="7">
    <source>
        <dbReference type="EMBL" id="TDE99188.1"/>
    </source>
</evidence>
<organism evidence="7 8">
    <name type="scientific">Occultella glacieicola</name>
    <dbReference type="NCBI Taxonomy" id="2518684"/>
    <lineage>
        <taxon>Bacteria</taxon>
        <taxon>Bacillati</taxon>
        <taxon>Actinomycetota</taxon>
        <taxon>Actinomycetes</taxon>
        <taxon>Micrococcales</taxon>
        <taxon>Ruaniaceae</taxon>
        <taxon>Occultella</taxon>
    </lineage>
</organism>
<sequence length="212" mass="22470">MIRDKRRLDPNTGELRPEGGAAVEPDGGPARAGGSPQEPVASGGAADGEQVAEGDDAPSPDDELARAKAEALDLADQVARGKADLYNLDQRFNNFVKRSRAEAETEKVRGAHSVIEALIPVLDDIAAARQHEALEGPFASIADKLETTLTARFGVERFGAEGEEFDPNVHEALMHSQSPDVTVDTITTVLQPGYRAGDVIIRPARVGVTGPE</sequence>
<evidence type="ECO:0000313" key="8">
    <source>
        <dbReference type="Proteomes" id="UP000504882"/>
    </source>
</evidence>
<keyword evidence="8" id="KW-1185">Reference proteome</keyword>
<keyword evidence="2 3" id="KW-0143">Chaperone</keyword>
<dbReference type="PANTHER" id="PTHR21237">
    <property type="entry name" value="GRPE PROTEIN"/>
    <property type="match status" value="1"/>
</dbReference>
<dbReference type="Proteomes" id="UP000504882">
    <property type="component" value="Unassembled WGS sequence"/>
</dbReference>
<dbReference type="PRINTS" id="PR00773">
    <property type="entry name" value="GRPEPROTEIN"/>
</dbReference>
<evidence type="ECO:0000256" key="1">
    <source>
        <dbReference type="ARBA" id="ARBA00009054"/>
    </source>
</evidence>
<feature type="compositionally biased region" description="Acidic residues" evidence="6">
    <location>
        <begin position="50"/>
        <end position="62"/>
    </location>
</feature>
<dbReference type="HAMAP" id="MF_01151">
    <property type="entry name" value="GrpE"/>
    <property type="match status" value="1"/>
</dbReference>
<comment type="function">
    <text evidence="3 4">Participates actively in the response to hyperosmotic and heat shock by preventing the aggregation of stress-denatured proteins, in association with DnaK and GrpE. It is the nucleotide exchange factor for DnaK and may function as a thermosensor. Unfolded proteins bind initially to DnaJ; upon interaction with the DnaJ-bound protein, DnaK hydrolyzes its bound ATP, resulting in the formation of a stable complex. GrpE releases ADP from DnaK; ATP binding to DnaK triggers the release of the substrate protein, thus completing the reaction cycle. Several rounds of ATP-dependent interactions between DnaJ, DnaK and GrpE are required for fully efficient folding.</text>
</comment>
<dbReference type="Gene3D" id="3.90.20.20">
    <property type="match status" value="1"/>
</dbReference>
<dbReference type="InterPro" id="IPR013805">
    <property type="entry name" value="GrpE_CC"/>
</dbReference>
<comment type="similarity">
    <text evidence="1 3 5">Belongs to the GrpE family.</text>
</comment>
<dbReference type="SUPFAM" id="SSF58014">
    <property type="entry name" value="Coiled-coil domain of nucleotide exchange factor GrpE"/>
    <property type="match status" value="1"/>
</dbReference>
<comment type="subunit">
    <text evidence="3">Homodimer.</text>
</comment>
<accession>A0ABY2EA56</accession>
<dbReference type="Pfam" id="PF01025">
    <property type="entry name" value="GrpE"/>
    <property type="match status" value="1"/>
</dbReference>
<evidence type="ECO:0000256" key="2">
    <source>
        <dbReference type="ARBA" id="ARBA00023186"/>
    </source>
</evidence>
<dbReference type="Gene3D" id="2.30.22.10">
    <property type="entry name" value="Head domain of nucleotide exchange factor GrpE"/>
    <property type="match status" value="1"/>
</dbReference>
<dbReference type="InterPro" id="IPR000740">
    <property type="entry name" value="GrpE"/>
</dbReference>
<reference evidence="7 8" key="1">
    <citation type="submission" date="2019-03" db="EMBL/GenBank/DDBJ databases">
        <title>Genomic features of bacteria from cold environments.</title>
        <authorList>
            <person name="Shen L."/>
        </authorList>
    </citation>
    <scope>NUCLEOTIDE SEQUENCE [LARGE SCALE GENOMIC DNA]</scope>
    <source>
        <strain evidence="8">T3246-1</strain>
    </source>
</reference>
<evidence type="ECO:0000256" key="4">
    <source>
        <dbReference type="RuleBase" id="RU000639"/>
    </source>
</evidence>
<dbReference type="PANTHER" id="PTHR21237:SF23">
    <property type="entry name" value="GRPE PROTEIN HOMOLOG, MITOCHONDRIAL"/>
    <property type="match status" value="1"/>
</dbReference>
<evidence type="ECO:0000256" key="6">
    <source>
        <dbReference type="SAM" id="MobiDB-lite"/>
    </source>
</evidence>
<evidence type="ECO:0000256" key="3">
    <source>
        <dbReference type="HAMAP-Rule" id="MF_01151"/>
    </source>
</evidence>
<evidence type="ECO:0000256" key="5">
    <source>
        <dbReference type="RuleBase" id="RU004478"/>
    </source>
</evidence>
<comment type="subcellular location">
    <subcellularLocation>
        <location evidence="3">Cytoplasm</location>
    </subcellularLocation>
</comment>
<dbReference type="InterPro" id="IPR009012">
    <property type="entry name" value="GrpE_head"/>
</dbReference>
<protein>
    <recommendedName>
        <fullName evidence="3 4">Protein GrpE</fullName>
    </recommendedName>
    <alternativeName>
        <fullName evidence="3">HSP-70 cofactor</fullName>
    </alternativeName>
</protein>
<dbReference type="CDD" id="cd00446">
    <property type="entry name" value="GrpE"/>
    <property type="match status" value="1"/>
</dbReference>
<dbReference type="EMBL" id="SMNA01000001">
    <property type="protein sequence ID" value="TDE99188.1"/>
    <property type="molecule type" value="Genomic_DNA"/>
</dbReference>
<comment type="caution">
    <text evidence="7">The sequence shown here is derived from an EMBL/GenBank/DDBJ whole genome shotgun (WGS) entry which is preliminary data.</text>
</comment>
<gene>
    <name evidence="3 7" type="primary">grpE</name>
    <name evidence="7" type="ORF">EXU48_02370</name>
</gene>
<name>A0ABY2EA56_9MICO</name>
<dbReference type="SUPFAM" id="SSF51064">
    <property type="entry name" value="Head domain of nucleotide exchange factor GrpE"/>
    <property type="match status" value="1"/>
</dbReference>
<dbReference type="PROSITE" id="PS01071">
    <property type="entry name" value="GRPE"/>
    <property type="match status" value="1"/>
</dbReference>
<proteinExistence type="inferred from homology"/>